<dbReference type="KEGG" id="atl:Athai_14960"/>
<dbReference type="EMBL" id="AP023355">
    <property type="protein sequence ID" value="BCJ33993.1"/>
    <property type="molecule type" value="Genomic_DNA"/>
</dbReference>
<evidence type="ECO:0000313" key="2">
    <source>
        <dbReference type="Proteomes" id="UP000611640"/>
    </source>
</evidence>
<evidence type="ECO:0000313" key="1">
    <source>
        <dbReference type="EMBL" id="BCJ33993.1"/>
    </source>
</evidence>
<proteinExistence type="predicted"/>
<reference evidence="1 2" key="1">
    <citation type="submission" date="2020-08" db="EMBL/GenBank/DDBJ databases">
        <title>Whole genome shotgun sequence of Actinocatenispora thailandica NBRC 105041.</title>
        <authorList>
            <person name="Komaki H."/>
            <person name="Tamura T."/>
        </authorList>
    </citation>
    <scope>NUCLEOTIDE SEQUENCE [LARGE SCALE GENOMIC DNA]</scope>
    <source>
        <strain evidence="1 2">NBRC 105041</strain>
    </source>
</reference>
<dbReference type="AlphaFoldDB" id="A0A7R7HVN5"/>
<accession>A0A7R7HVN5</accession>
<dbReference type="Proteomes" id="UP000611640">
    <property type="component" value="Chromosome"/>
</dbReference>
<gene>
    <name evidence="1" type="ORF">Athai_14960</name>
</gene>
<keyword evidence="2" id="KW-1185">Reference proteome</keyword>
<name>A0A7R7HVN5_9ACTN</name>
<sequence>MNGRRDAGSRDRAPRCLPGVTARPPVETDEVVLGARLLAALPTHEARPEPLLRRWSGIAAETGAGLARRYAGRTVDEIAASLALPVTEQPGGVTTGQLTLARYGGRPPAVRVFTDAVARADAEVERRGWRAWFPAGCVRDAALAHEAVHHLLHGADGAALKHRLDHVLLRVGPIVLRGHVLGADELVAHAFARRACGLPVSPLLITAALSAELDLAPLAPVGSEH</sequence>
<organism evidence="1 2">
    <name type="scientific">Actinocatenispora thailandica</name>
    <dbReference type="NCBI Taxonomy" id="227318"/>
    <lineage>
        <taxon>Bacteria</taxon>
        <taxon>Bacillati</taxon>
        <taxon>Actinomycetota</taxon>
        <taxon>Actinomycetes</taxon>
        <taxon>Micromonosporales</taxon>
        <taxon>Micromonosporaceae</taxon>
        <taxon>Actinocatenispora</taxon>
    </lineage>
</organism>
<protein>
    <submittedName>
        <fullName evidence="1">Uncharacterized protein</fullName>
    </submittedName>
</protein>